<dbReference type="InterPro" id="IPR036779">
    <property type="entry name" value="LysM_dom_sf"/>
</dbReference>
<evidence type="ECO:0000256" key="1">
    <source>
        <dbReference type="SAM" id="MobiDB-lite"/>
    </source>
</evidence>
<dbReference type="InterPro" id="IPR013974">
    <property type="entry name" value="SAF"/>
</dbReference>
<dbReference type="SUPFAM" id="SSF54106">
    <property type="entry name" value="LysM domain"/>
    <property type="match status" value="1"/>
</dbReference>
<dbReference type="Proteomes" id="UP000006868">
    <property type="component" value="Plasmid pSC2"/>
</dbReference>
<dbReference type="InterPro" id="IPR018392">
    <property type="entry name" value="LysM"/>
</dbReference>
<evidence type="ECO:0000313" key="4">
    <source>
        <dbReference type="Proteomes" id="UP000006868"/>
    </source>
</evidence>
<dbReference type="Gene3D" id="3.10.350.10">
    <property type="entry name" value="LysM domain"/>
    <property type="match status" value="1"/>
</dbReference>
<sequence>MRGKNKLLLTVLLITFVATSGMFYYQNVYAPKQDEKNKVFVLVAKKDISEGAAFTPDNIGAIKMDKNMVLPNFITNFDEMKGKTASTDLFSNEIVTKRQTTGVSDGSKKFKLGIEAANMPTSIKNGDAVRVFVQTTIGNKIFEIFDKKEVVNVNFKKSASGQESQLVESVDLLVSDKEAVTYFDAQKAGSIFIVRFNNLTEKDTVITPKYDMNSDEIKKLKVEAEKPDFTRSNMQEDRSADSSVRYTVRTGDTFESISKLFNVTPSEIKKLNPGVTSLSPGDKLNVKREDA</sequence>
<dbReference type="EMBL" id="CP002214">
    <property type="protein sequence ID" value="ADO59464.1"/>
    <property type="molecule type" value="Genomic_DNA"/>
</dbReference>
<dbReference type="KEGG" id="ppm:PPSC2_27745"/>
<feature type="domain" description="LysM" evidence="2">
    <location>
        <begin position="244"/>
        <end position="291"/>
    </location>
</feature>
<accession>E3EKD7</accession>
<feature type="region of interest" description="Disordered" evidence="1">
    <location>
        <begin position="271"/>
        <end position="291"/>
    </location>
</feature>
<dbReference type="Pfam" id="PF08666">
    <property type="entry name" value="SAF"/>
    <property type="match status" value="1"/>
</dbReference>
<evidence type="ECO:0000313" key="3">
    <source>
        <dbReference type="EMBL" id="ADO59464.1"/>
    </source>
</evidence>
<name>E3EKD7_PAEPS</name>
<geneLocation type="plasmid" evidence="3 4">
    <name>pSC2</name>
</geneLocation>
<dbReference type="HOGENOM" id="CLU_955951_0_0_9"/>
<organism evidence="3 4">
    <name type="scientific">Paenibacillus polymyxa (strain SC2)</name>
    <name type="common">Bacillus polymyxa</name>
    <dbReference type="NCBI Taxonomy" id="886882"/>
    <lineage>
        <taxon>Bacteria</taxon>
        <taxon>Bacillati</taxon>
        <taxon>Bacillota</taxon>
        <taxon>Bacilli</taxon>
        <taxon>Bacillales</taxon>
        <taxon>Paenibacillaceae</taxon>
        <taxon>Paenibacillus</taxon>
    </lineage>
</organism>
<dbReference type="CDD" id="cd00118">
    <property type="entry name" value="LysM"/>
    <property type="match status" value="1"/>
</dbReference>
<dbReference type="AlphaFoldDB" id="E3EKD7"/>
<reference evidence="3 4" key="1">
    <citation type="journal article" date="2011" name="J. Bacteriol.">
        <title>Complete genome sequence of Paenibacillus polymyxa SC2, a strain of plant growth-promoting Rhizobacterium with broad-spectrum antimicrobial activity.</title>
        <authorList>
            <person name="Ma M."/>
            <person name="Wang C."/>
            <person name="Ding Y."/>
            <person name="Li L."/>
            <person name="Shen D."/>
            <person name="Jiang X."/>
            <person name="Guan D."/>
            <person name="Cao F."/>
            <person name="Chen H."/>
            <person name="Feng R."/>
            <person name="Wang X."/>
            <person name="Ge Y."/>
            <person name="Yao L."/>
            <person name="Bing X."/>
            <person name="Yang X."/>
            <person name="Li J."/>
            <person name="Du B."/>
        </authorList>
    </citation>
    <scope>NUCLEOTIDE SEQUENCE [LARGE SCALE GENOMIC DNA]</scope>
    <source>
        <strain evidence="3 4">SC2</strain>
        <plasmid evidence="4">pSC2</plasmid>
    </source>
</reference>
<dbReference type="PROSITE" id="PS51782">
    <property type="entry name" value="LYSM"/>
    <property type="match status" value="1"/>
</dbReference>
<proteinExistence type="predicted"/>
<dbReference type="SMART" id="SM00257">
    <property type="entry name" value="LysM"/>
    <property type="match status" value="1"/>
</dbReference>
<dbReference type="Gene3D" id="3.90.1210.10">
    <property type="entry name" value="Antifreeze-like/N-acetylneuraminic acid synthase C-terminal domain"/>
    <property type="match status" value="1"/>
</dbReference>
<evidence type="ECO:0000259" key="2">
    <source>
        <dbReference type="PROSITE" id="PS51782"/>
    </source>
</evidence>
<dbReference type="PATRIC" id="fig|886882.15.peg.5879"/>
<dbReference type="Pfam" id="PF01476">
    <property type="entry name" value="LysM"/>
    <property type="match status" value="1"/>
</dbReference>
<keyword evidence="3" id="KW-0614">Plasmid</keyword>
<dbReference type="RefSeq" id="WP_013385878.1">
    <property type="nucleotide sequence ID" value="NC_014628.2"/>
</dbReference>
<dbReference type="CDD" id="cd11614">
    <property type="entry name" value="SAF_CpaB_FlgA_like"/>
    <property type="match status" value="1"/>
</dbReference>
<protein>
    <recommendedName>
        <fullName evidence="2">LysM domain-containing protein</fullName>
    </recommendedName>
</protein>
<gene>
    <name evidence="3" type="ORF">PPSC2_27745</name>
</gene>